<accession>A0AAE2SYN5</accession>
<sequence>MKEMMPSRAINFLRENYTTDVALGPLRAAE</sequence>
<proteinExistence type="predicted"/>
<dbReference type="AlphaFoldDB" id="A0AAE2SYN5"/>
<gene>
    <name evidence="1" type="ORF">GGE16_005301</name>
</gene>
<comment type="caution">
    <text evidence="1">The sequence shown here is derived from an EMBL/GenBank/DDBJ whole genome shotgun (WGS) entry which is preliminary data.</text>
</comment>
<evidence type="ECO:0000313" key="2">
    <source>
        <dbReference type="Proteomes" id="UP000538507"/>
    </source>
</evidence>
<organism evidence="1 2">
    <name type="scientific">Rhizobium leguminosarum</name>
    <dbReference type="NCBI Taxonomy" id="384"/>
    <lineage>
        <taxon>Bacteria</taxon>
        <taxon>Pseudomonadati</taxon>
        <taxon>Pseudomonadota</taxon>
        <taxon>Alphaproteobacteria</taxon>
        <taxon>Hyphomicrobiales</taxon>
        <taxon>Rhizobiaceae</taxon>
        <taxon>Rhizobium/Agrobacterium group</taxon>
        <taxon>Rhizobium</taxon>
    </lineage>
</organism>
<dbReference type="EMBL" id="JACIGO010000008">
    <property type="protein sequence ID" value="MBB4293216.1"/>
    <property type="molecule type" value="Genomic_DNA"/>
</dbReference>
<reference evidence="1 2" key="1">
    <citation type="submission" date="2020-08" db="EMBL/GenBank/DDBJ databases">
        <title>Genomic Encyclopedia of Type Strains, Phase IV (KMG-V): Genome sequencing to study the core and pangenomes of soil and plant-associated prokaryotes.</title>
        <authorList>
            <person name="Whitman W."/>
        </authorList>
    </citation>
    <scope>NUCLEOTIDE SEQUENCE [LARGE SCALE GENOMIC DNA]</scope>
    <source>
        <strain evidence="1 2">SEMIA 415</strain>
    </source>
</reference>
<name>A0AAE2SYN5_RHILE</name>
<protein>
    <submittedName>
        <fullName evidence="1">Uncharacterized protein</fullName>
    </submittedName>
</protein>
<evidence type="ECO:0000313" key="1">
    <source>
        <dbReference type="EMBL" id="MBB4293216.1"/>
    </source>
</evidence>
<dbReference type="Proteomes" id="UP000538507">
    <property type="component" value="Unassembled WGS sequence"/>
</dbReference>